<dbReference type="EMBL" id="JASPKY010000124">
    <property type="protein sequence ID" value="KAK9731914.1"/>
    <property type="molecule type" value="Genomic_DNA"/>
</dbReference>
<name>A0AAW1LDR4_POPJA</name>
<keyword evidence="2" id="KW-1185">Reference proteome</keyword>
<sequence>MEFVNVAIRIKPSSIDDESKSLQKISEDPPTVYITDRRQTYSFDILPIVAKLILLIKYSIKKRTRMKFLLVL</sequence>
<dbReference type="AlphaFoldDB" id="A0AAW1LDR4"/>
<proteinExistence type="predicted"/>
<gene>
    <name evidence="1" type="ORF">QE152_g13236</name>
</gene>
<dbReference type="Proteomes" id="UP001458880">
    <property type="component" value="Unassembled WGS sequence"/>
</dbReference>
<comment type="caution">
    <text evidence="1">The sequence shown here is derived from an EMBL/GenBank/DDBJ whole genome shotgun (WGS) entry which is preliminary data.</text>
</comment>
<organism evidence="1 2">
    <name type="scientific">Popillia japonica</name>
    <name type="common">Japanese beetle</name>
    <dbReference type="NCBI Taxonomy" id="7064"/>
    <lineage>
        <taxon>Eukaryota</taxon>
        <taxon>Metazoa</taxon>
        <taxon>Ecdysozoa</taxon>
        <taxon>Arthropoda</taxon>
        <taxon>Hexapoda</taxon>
        <taxon>Insecta</taxon>
        <taxon>Pterygota</taxon>
        <taxon>Neoptera</taxon>
        <taxon>Endopterygota</taxon>
        <taxon>Coleoptera</taxon>
        <taxon>Polyphaga</taxon>
        <taxon>Scarabaeiformia</taxon>
        <taxon>Scarabaeidae</taxon>
        <taxon>Rutelinae</taxon>
        <taxon>Popillia</taxon>
    </lineage>
</organism>
<evidence type="ECO:0000313" key="1">
    <source>
        <dbReference type="EMBL" id="KAK9731914.1"/>
    </source>
</evidence>
<protein>
    <recommendedName>
        <fullName evidence="3">Kinesin motor domain-containing protein</fullName>
    </recommendedName>
</protein>
<evidence type="ECO:0000313" key="2">
    <source>
        <dbReference type="Proteomes" id="UP001458880"/>
    </source>
</evidence>
<reference evidence="1 2" key="1">
    <citation type="journal article" date="2024" name="BMC Genomics">
        <title>De novo assembly and annotation of Popillia japonica's genome with initial clues to its potential as an invasive pest.</title>
        <authorList>
            <person name="Cucini C."/>
            <person name="Boschi S."/>
            <person name="Funari R."/>
            <person name="Cardaioli E."/>
            <person name="Iannotti N."/>
            <person name="Marturano G."/>
            <person name="Paoli F."/>
            <person name="Bruttini M."/>
            <person name="Carapelli A."/>
            <person name="Frati F."/>
            <person name="Nardi F."/>
        </authorList>
    </citation>
    <scope>NUCLEOTIDE SEQUENCE [LARGE SCALE GENOMIC DNA]</scope>
    <source>
        <strain evidence="1">DMR45628</strain>
    </source>
</reference>
<accession>A0AAW1LDR4</accession>
<evidence type="ECO:0008006" key="3">
    <source>
        <dbReference type="Google" id="ProtNLM"/>
    </source>
</evidence>